<dbReference type="Pfam" id="PF05141">
    <property type="entry name" value="DIT1_PvcA"/>
    <property type="match status" value="1"/>
</dbReference>
<dbReference type="Proteomes" id="UP000235371">
    <property type="component" value="Unassembled WGS sequence"/>
</dbReference>
<proteinExistence type="predicted"/>
<dbReference type="PANTHER" id="PTHR37285:SF5">
    <property type="entry name" value="SPORE WALL MATURATION PROTEIN DIT1"/>
    <property type="match status" value="1"/>
</dbReference>
<dbReference type="PANTHER" id="PTHR37285">
    <property type="entry name" value="SPORE WALL MATURATION PROTEIN DIT1"/>
    <property type="match status" value="1"/>
</dbReference>
<dbReference type="EMBL" id="KZ613769">
    <property type="protein sequence ID" value="PMD64267.1"/>
    <property type="molecule type" value="Genomic_DNA"/>
</dbReference>
<dbReference type="RefSeq" id="XP_024741171.1">
    <property type="nucleotide sequence ID" value="XM_024886486.1"/>
</dbReference>
<dbReference type="InParanoid" id="A0A2J6TMN2"/>
<name>A0A2J6TMN2_9HELO</name>
<evidence type="ECO:0000313" key="2">
    <source>
        <dbReference type="Proteomes" id="UP000235371"/>
    </source>
</evidence>
<dbReference type="OrthoDB" id="429813at2759"/>
<dbReference type="GeneID" id="36594563"/>
<gene>
    <name evidence="1" type="ORF">K444DRAFT_660606</name>
</gene>
<dbReference type="AlphaFoldDB" id="A0A2J6TMN2"/>
<dbReference type="InterPro" id="IPR007817">
    <property type="entry name" value="Isocyanide_synthase_DIT1"/>
</dbReference>
<protein>
    <submittedName>
        <fullName evidence="1">Pyoverdine/dityrosine biosynthesis protein</fullName>
    </submittedName>
</protein>
<dbReference type="FunCoup" id="A0A2J6TMN2">
    <property type="interactions" value="214"/>
</dbReference>
<sequence length="380" mass="42970">MDMNGILAIFRRFSQFEGQATSDALPAYETTAATRVREFHASKQPLSMLLPAFPWKNPNTEKTLSSDPDFGEELAMARLNHMCEELSIVYPFGAEVTLVADGPVYNDLLAIPDADFYDYGIKLRRMAANEGFTHVKFTRLLDVLRLGNGDALSKTEYTSKAELCRREMEGRFLGANFDLDSQVAAERDTTLTYQKYVKSAREDLKWGQAIDPAIKADPERYEAEAQKIAERMTKRLLAYEGALAYRFPNYIRLSIHRSTGKPKISVPLIPQPQGFPLTPWHSCVVVAASGEYRTGNAKDFRNLDKYEVIKKDGVPYFLRERHPDFDWPSHVKLYHKYGGQAVLVNESNDKEKKQLDGDLKLKLANVALRLGGVEVRGFAT</sequence>
<accession>A0A2J6TMN2</accession>
<evidence type="ECO:0000313" key="1">
    <source>
        <dbReference type="EMBL" id="PMD64267.1"/>
    </source>
</evidence>
<dbReference type="STRING" id="1095630.A0A2J6TMN2"/>
<reference evidence="1 2" key="1">
    <citation type="submission" date="2016-04" db="EMBL/GenBank/DDBJ databases">
        <title>A degradative enzymes factory behind the ericoid mycorrhizal symbiosis.</title>
        <authorList>
            <consortium name="DOE Joint Genome Institute"/>
            <person name="Martino E."/>
            <person name="Morin E."/>
            <person name="Grelet G."/>
            <person name="Kuo A."/>
            <person name="Kohler A."/>
            <person name="Daghino S."/>
            <person name="Barry K."/>
            <person name="Choi C."/>
            <person name="Cichocki N."/>
            <person name="Clum A."/>
            <person name="Copeland A."/>
            <person name="Hainaut M."/>
            <person name="Haridas S."/>
            <person name="Labutti K."/>
            <person name="Lindquist E."/>
            <person name="Lipzen A."/>
            <person name="Khouja H.-R."/>
            <person name="Murat C."/>
            <person name="Ohm R."/>
            <person name="Olson A."/>
            <person name="Spatafora J."/>
            <person name="Veneault-Fourrey C."/>
            <person name="Henrissat B."/>
            <person name="Grigoriev I."/>
            <person name="Martin F."/>
            <person name="Perotto S."/>
        </authorList>
    </citation>
    <scope>NUCLEOTIDE SEQUENCE [LARGE SCALE GENOMIC DNA]</scope>
    <source>
        <strain evidence="1 2">E</strain>
    </source>
</reference>
<keyword evidence="2" id="KW-1185">Reference proteome</keyword>
<organism evidence="1 2">
    <name type="scientific">Hyaloscypha bicolor E</name>
    <dbReference type="NCBI Taxonomy" id="1095630"/>
    <lineage>
        <taxon>Eukaryota</taxon>
        <taxon>Fungi</taxon>
        <taxon>Dikarya</taxon>
        <taxon>Ascomycota</taxon>
        <taxon>Pezizomycotina</taxon>
        <taxon>Leotiomycetes</taxon>
        <taxon>Helotiales</taxon>
        <taxon>Hyaloscyphaceae</taxon>
        <taxon>Hyaloscypha</taxon>
        <taxon>Hyaloscypha bicolor</taxon>
    </lineage>
</organism>